<dbReference type="AlphaFoldDB" id="A0A841H1Y6"/>
<feature type="transmembrane region" description="Helical" evidence="2">
    <location>
        <begin position="169"/>
        <end position="189"/>
    </location>
</feature>
<feature type="chain" id="PRO_5032859201" evidence="3">
    <location>
        <begin position="22"/>
        <end position="235"/>
    </location>
</feature>
<evidence type="ECO:0000313" key="5">
    <source>
        <dbReference type="Proteomes" id="UP000582837"/>
    </source>
</evidence>
<dbReference type="EMBL" id="JACHIA010000012">
    <property type="protein sequence ID" value="MBB6071988.1"/>
    <property type="molecule type" value="Genomic_DNA"/>
</dbReference>
<proteinExistence type="predicted"/>
<feature type="transmembrane region" description="Helical" evidence="2">
    <location>
        <begin position="89"/>
        <end position="106"/>
    </location>
</feature>
<keyword evidence="2" id="KW-1133">Transmembrane helix</keyword>
<feature type="transmembrane region" description="Helical" evidence="2">
    <location>
        <begin position="34"/>
        <end position="51"/>
    </location>
</feature>
<comment type="caution">
    <text evidence="4">The sequence shown here is derived from an EMBL/GenBank/DDBJ whole genome shotgun (WGS) entry which is preliminary data.</text>
</comment>
<feature type="signal peptide" evidence="3">
    <location>
        <begin position="1"/>
        <end position="21"/>
    </location>
</feature>
<accession>A0A841H1Y6</accession>
<feature type="transmembrane region" description="Helical" evidence="2">
    <location>
        <begin position="63"/>
        <end position="83"/>
    </location>
</feature>
<reference evidence="4 5" key="1">
    <citation type="submission" date="2020-08" db="EMBL/GenBank/DDBJ databases">
        <title>Genomic Encyclopedia of Type Strains, Phase IV (KMG-IV): sequencing the most valuable type-strain genomes for metagenomic binning, comparative biology and taxonomic classification.</title>
        <authorList>
            <person name="Goeker M."/>
        </authorList>
    </citation>
    <scope>NUCLEOTIDE SEQUENCE [LARGE SCALE GENOMIC DNA]</scope>
    <source>
        <strain evidence="4 5">DSM 29007</strain>
    </source>
</reference>
<keyword evidence="2" id="KW-0472">Membrane</keyword>
<dbReference type="RefSeq" id="WP_170034852.1">
    <property type="nucleotide sequence ID" value="NZ_JABDTL010000001.1"/>
</dbReference>
<evidence type="ECO:0000256" key="2">
    <source>
        <dbReference type="SAM" id="Phobius"/>
    </source>
</evidence>
<feature type="region of interest" description="Disordered" evidence="1">
    <location>
        <begin position="204"/>
        <end position="235"/>
    </location>
</feature>
<evidence type="ECO:0000313" key="4">
    <source>
        <dbReference type="EMBL" id="MBB6071988.1"/>
    </source>
</evidence>
<gene>
    <name evidence="4" type="ORF">HNQ61_003649</name>
</gene>
<evidence type="ECO:0000256" key="3">
    <source>
        <dbReference type="SAM" id="SignalP"/>
    </source>
</evidence>
<evidence type="ECO:0000256" key="1">
    <source>
        <dbReference type="SAM" id="MobiDB-lite"/>
    </source>
</evidence>
<protein>
    <submittedName>
        <fullName evidence="4">Uncharacterized protein</fullName>
    </submittedName>
</protein>
<keyword evidence="3" id="KW-0732">Signal</keyword>
<keyword evidence="5" id="KW-1185">Reference proteome</keyword>
<keyword evidence="2" id="KW-0812">Transmembrane</keyword>
<dbReference type="Proteomes" id="UP000582837">
    <property type="component" value="Unassembled WGS sequence"/>
</dbReference>
<sequence>MTLAHRRVAASLAFLASAALAGVALVPDGVEYRTFGMVEGVFALLLSYLLVMRGGWAPADGVLGWIAVGYGTLASAQVLELLYPPPGMIEWMVTAGVAVTAWGAFNGGTRRRLVFTLASLALLLAVLKFSVIPVLWTRVGPAAGTGFGLGDAAEGVRRVFADYRPLRPAGQMVGFIAIAFWAVATRLLWPETIAGEVVDEAGASSRLAPPDGLSADLPRLRSVDPALPSSPDAPR</sequence>
<name>A0A841H1Y6_9BACT</name>
<feature type="transmembrane region" description="Helical" evidence="2">
    <location>
        <begin position="113"/>
        <end position="136"/>
    </location>
</feature>
<organism evidence="4 5">
    <name type="scientific">Longimicrobium terrae</name>
    <dbReference type="NCBI Taxonomy" id="1639882"/>
    <lineage>
        <taxon>Bacteria</taxon>
        <taxon>Pseudomonadati</taxon>
        <taxon>Gemmatimonadota</taxon>
        <taxon>Longimicrobiia</taxon>
        <taxon>Longimicrobiales</taxon>
        <taxon>Longimicrobiaceae</taxon>
        <taxon>Longimicrobium</taxon>
    </lineage>
</organism>